<dbReference type="Proteomes" id="UP000319148">
    <property type="component" value="Unassembled WGS sequence"/>
</dbReference>
<dbReference type="AlphaFoldDB" id="A0A501P916"/>
<dbReference type="EMBL" id="VFIY01000019">
    <property type="protein sequence ID" value="TPD56829.1"/>
    <property type="molecule type" value="Genomic_DNA"/>
</dbReference>
<keyword evidence="2" id="KW-0677">Repeat</keyword>
<dbReference type="SUPFAM" id="SSF81901">
    <property type="entry name" value="HCP-like"/>
    <property type="match status" value="2"/>
</dbReference>
<evidence type="ECO:0000313" key="5">
    <source>
        <dbReference type="Proteomes" id="UP000319148"/>
    </source>
</evidence>
<evidence type="ECO:0000256" key="1">
    <source>
        <dbReference type="ARBA" id="ARBA00008486"/>
    </source>
</evidence>
<comment type="similarity">
    <text evidence="1">Belongs to the hcp beta-lactamase family.</text>
</comment>
<protein>
    <submittedName>
        <fullName evidence="4">Sel1 repeat family protein</fullName>
    </submittedName>
</protein>
<dbReference type="InterPro" id="IPR011990">
    <property type="entry name" value="TPR-like_helical_dom_sf"/>
</dbReference>
<keyword evidence="5" id="KW-1185">Reference proteome</keyword>
<dbReference type="InterPro" id="IPR040239">
    <property type="entry name" value="HcpB-like"/>
</dbReference>
<sequence length="606" mass="66354">MILARHFLKYLLLISAWCVAGQTLLAAEKIPLGHEGRRHSAVYNGHQNMPVVLYGVAIDWNKDCLKGKADKCLRLARGFEIGQGDLKLEVRAALGYYLRACEKGAAAGCNRAAEIIRAGEAGFTDNDLARKTAERGCSELGDQASCAGLAESLRIAGRPEDKNRAQKLIDMACDKGNSEGCRLKATSLFYDDRNASSLGQAVDLFEKFCKKRMAWACTGMAEAFLEGRGQARNENDALKYARRGCLDADGNTIPACALLGRLLTGGGSSGDLELGVKLLVKACLAGDAYACNDAGELGPKNSNSRIAQWEVPLFFRDACDMDLARGCLNLSDIYKQGLGTIRLEPAPMIALLDKACRLGSAEACDRVTALGEVRAKSYRRRLKPIDPSLPATQQLAMANQILETVSDRVTRNRALDAVIRLMQEGVAEANWMLGGWLYYGKPGVINQANKNDGFILFENAARQQHVEAAKWVGMAYWYGDGVPLDRKKGEGYMALAAARGDEMAIAIYRSMKAEKIREDKARREREMAEAAERRKNDWSYQFGLAAAAWAQGRRNTPYSYGGGSSGRLAGESWQRSQQALDKMNWNNAVNYTMGRTNACPISNPYC</sequence>
<evidence type="ECO:0000256" key="3">
    <source>
        <dbReference type="SAM" id="SignalP"/>
    </source>
</evidence>
<evidence type="ECO:0000256" key="2">
    <source>
        <dbReference type="ARBA" id="ARBA00022737"/>
    </source>
</evidence>
<evidence type="ECO:0000313" key="4">
    <source>
        <dbReference type="EMBL" id="TPD56829.1"/>
    </source>
</evidence>
<feature type="signal peptide" evidence="3">
    <location>
        <begin position="1"/>
        <end position="26"/>
    </location>
</feature>
<dbReference type="PANTHER" id="PTHR13891">
    <property type="entry name" value="CYTOCHROME C OXIDASE ASSEMBLY FACTOR 7"/>
    <property type="match status" value="1"/>
</dbReference>
<dbReference type="Gene3D" id="1.25.40.10">
    <property type="entry name" value="Tetratricopeptide repeat domain"/>
    <property type="match status" value="3"/>
</dbReference>
<organism evidence="4 5">
    <name type="scientific">Emcibacter nanhaiensis</name>
    <dbReference type="NCBI Taxonomy" id="1505037"/>
    <lineage>
        <taxon>Bacteria</taxon>
        <taxon>Pseudomonadati</taxon>
        <taxon>Pseudomonadota</taxon>
        <taxon>Alphaproteobacteria</taxon>
        <taxon>Emcibacterales</taxon>
        <taxon>Emcibacteraceae</taxon>
        <taxon>Emcibacter</taxon>
    </lineage>
</organism>
<keyword evidence="3" id="KW-0732">Signal</keyword>
<dbReference type="RefSeq" id="WP_139942300.1">
    <property type="nucleotide sequence ID" value="NZ_JBHSYP010000003.1"/>
</dbReference>
<name>A0A501P916_9PROT</name>
<dbReference type="OrthoDB" id="7615610at2"/>
<dbReference type="Pfam" id="PF08238">
    <property type="entry name" value="Sel1"/>
    <property type="match status" value="6"/>
</dbReference>
<dbReference type="PANTHER" id="PTHR13891:SF1">
    <property type="entry name" value="CYTOCHROME C OXIDASE ASSEMBLY FACTOR 7"/>
    <property type="match status" value="1"/>
</dbReference>
<gene>
    <name evidence="4" type="ORF">FIV46_17820</name>
</gene>
<comment type="caution">
    <text evidence="4">The sequence shown here is derived from an EMBL/GenBank/DDBJ whole genome shotgun (WGS) entry which is preliminary data.</text>
</comment>
<feature type="chain" id="PRO_5039953859" evidence="3">
    <location>
        <begin position="27"/>
        <end position="606"/>
    </location>
</feature>
<dbReference type="SMART" id="SM00671">
    <property type="entry name" value="SEL1"/>
    <property type="match status" value="7"/>
</dbReference>
<accession>A0A501P916</accession>
<dbReference type="InterPro" id="IPR006597">
    <property type="entry name" value="Sel1-like"/>
</dbReference>
<reference evidence="5" key="1">
    <citation type="submission" date="2019-06" db="EMBL/GenBank/DDBJ databases">
        <title>The complete genome of Emcibacter congregatus ZYLT.</title>
        <authorList>
            <person name="Zhao Z."/>
        </authorList>
    </citation>
    <scope>NUCLEOTIDE SEQUENCE [LARGE SCALE GENOMIC DNA]</scope>
    <source>
        <strain evidence="5">MCCC 1A06723</strain>
    </source>
</reference>
<proteinExistence type="inferred from homology"/>